<dbReference type="InterPro" id="IPR038078">
    <property type="entry name" value="PhoU-like_sf"/>
</dbReference>
<dbReference type="EMBL" id="LR134476">
    <property type="protein sequence ID" value="VEI13609.1"/>
    <property type="molecule type" value="Genomic_DNA"/>
</dbReference>
<organism evidence="2 3">
    <name type="scientific">Trueperella bialowiezensis</name>
    <dbReference type="NCBI Taxonomy" id="312285"/>
    <lineage>
        <taxon>Bacteria</taxon>
        <taxon>Bacillati</taxon>
        <taxon>Actinomycetota</taxon>
        <taxon>Actinomycetes</taxon>
        <taxon>Actinomycetales</taxon>
        <taxon>Actinomycetaceae</taxon>
        <taxon>Trueperella</taxon>
    </lineage>
</organism>
<dbReference type="Proteomes" id="UP000269542">
    <property type="component" value="Chromosome"/>
</dbReference>
<keyword evidence="3" id="KW-1185">Reference proteome</keyword>
<evidence type="ECO:0000313" key="2">
    <source>
        <dbReference type="EMBL" id="VEI13609.1"/>
    </source>
</evidence>
<dbReference type="OrthoDB" id="9797568at2"/>
<dbReference type="Gene3D" id="1.20.58.220">
    <property type="entry name" value="Phosphate transport system protein phou homolog 2, domain 2"/>
    <property type="match status" value="1"/>
</dbReference>
<sequence>MASFFSRTKSQHNVLPLLNEQAEHLVRAAKVLAKMVAADSKTRTDMNTQLHEIENSADEASHRVMQEVGSRFALPFDRADLLSLSCRIDDCVDAIDEAGDNLVLYRIGPVPAGVYEIADILIECAEHAVHAIKKLKKSDPALRTEWLQIHNLENRADGIYRELIIELFSSDPTPKALLTSKIALDSFEAAVDAFEQLAVAIELLTLKES</sequence>
<comment type="similarity">
    <text evidence="1">Belongs to the UPF0111 family.</text>
</comment>
<gene>
    <name evidence="2" type="ORF">NCTC13354_01330</name>
</gene>
<dbReference type="PANTHER" id="PTHR37298:SF1">
    <property type="entry name" value="UPF0111 PROTEIN YKAA"/>
    <property type="match status" value="1"/>
</dbReference>
<dbReference type="InterPro" id="IPR018445">
    <property type="entry name" value="Put_Phosphate_transp_reg"/>
</dbReference>
<dbReference type="InterPro" id="IPR052912">
    <property type="entry name" value="UPF0111_domain"/>
</dbReference>
<protein>
    <submittedName>
        <fullName evidence="2">Phosphate transport regulator (Distant homolog of PhoU)</fullName>
    </submittedName>
</protein>
<evidence type="ECO:0000256" key="1">
    <source>
        <dbReference type="ARBA" id="ARBA00008591"/>
    </source>
</evidence>
<name>A0A448PF89_9ACTO</name>
<dbReference type="KEGG" id="tbw:NCTC13354_01330"/>
<evidence type="ECO:0000313" key="3">
    <source>
        <dbReference type="Proteomes" id="UP000269542"/>
    </source>
</evidence>
<proteinExistence type="inferred from homology"/>
<dbReference type="PANTHER" id="PTHR37298">
    <property type="entry name" value="UPF0111 PROTEIN YKAA"/>
    <property type="match status" value="1"/>
</dbReference>
<reference evidence="2 3" key="1">
    <citation type="submission" date="2018-12" db="EMBL/GenBank/DDBJ databases">
        <authorList>
            <consortium name="Pathogen Informatics"/>
        </authorList>
    </citation>
    <scope>NUCLEOTIDE SEQUENCE [LARGE SCALE GENOMIC DNA]</scope>
    <source>
        <strain evidence="2 3">NCTC13354</strain>
    </source>
</reference>
<accession>A0A448PF89</accession>
<dbReference type="AlphaFoldDB" id="A0A448PF89"/>
<dbReference type="Pfam" id="PF01865">
    <property type="entry name" value="PhoU_div"/>
    <property type="match status" value="1"/>
</dbReference>